<proteinExistence type="predicted"/>
<gene>
    <name evidence="1" type="ORF">COD19_19450</name>
</gene>
<comment type="caution">
    <text evidence="1">The sequence shown here is derived from an EMBL/GenBank/DDBJ whole genome shotgun (WGS) entry which is preliminary data.</text>
</comment>
<dbReference type="EMBL" id="NUMG01000027">
    <property type="protein sequence ID" value="PGT99500.1"/>
    <property type="molecule type" value="Genomic_DNA"/>
</dbReference>
<organism evidence="1 2">
    <name type="scientific">Bacillus cereus</name>
    <dbReference type="NCBI Taxonomy" id="1396"/>
    <lineage>
        <taxon>Bacteria</taxon>
        <taxon>Bacillati</taxon>
        <taxon>Bacillota</taxon>
        <taxon>Bacilli</taxon>
        <taxon>Bacillales</taxon>
        <taxon>Bacillaceae</taxon>
        <taxon>Bacillus</taxon>
        <taxon>Bacillus cereus group</taxon>
    </lineage>
</organism>
<name>A0A2C1LPA7_BACCE</name>
<protein>
    <submittedName>
        <fullName evidence="1">Uncharacterized protein</fullName>
    </submittedName>
</protein>
<accession>A0A2C1LPA7</accession>
<reference evidence="1 2" key="1">
    <citation type="submission" date="2017-09" db="EMBL/GenBank/DDBJ databases">
        <title>Large-scale bioinformatics analysis of Bacillus genomes uncovers conserved roles of natural products in bacterial physiology.</title>
        <authorList>
            <consortium name="Agbiome Team Llc"/>
            <person name="Bleich R.M."/>
            <person name="Grubbs K.J."/>
            <person name="Santa Maria K.C."/>
            <person name="Allen S.E."/>
            <person name="Farag S."/>
            <person name="Shank E.A."/>
            <person name="Bowers A."/>
        </authorList>
    </citation>
    <scope>NUCLEOTIDE SEQUENCE [LARGE SCALE GENOMIC DNA]</scope>
    <source>
        <strain evidence="1 2">AFS040105</strain>
    </source>
</reference>
<dbReference type="Proteomes" id="UP000225766">
    <property type="component" value="Unassembled WGS sequence"/>
</dbReference>
<evidence type="ECO:0000313" key="2">
    <source>
        <dbReference type="Proteomes" id="UP000225766"/>
    </source>
</evidence>
<sequence>MAAEKYKGKTAEEILYDVHKYRNVVIEMIVELKAIKPIREATRKLLTNFPIEIQLTQINS</sequence>
<evidence type="ECO:0000313" key="1">
    <source>
        <dbReference type="EMBL" id="PGT99500.1"/>
    </source>
</evidence>
<dbReference type="AlphaFoldDB" id="A0A2C1LPA7"/>